<organism evidence="1 2">
    <name type="scientific">Desulfolutivibrio sulfodismutans</name>
    <dbReference type="NCBI Taxonomy" id="63561"/>
    <lineage>
        <taxon>Bacteria</taxon>
        <taxon>Pseudomonadati</taxon>
        <taxon>Thermodesulfobacteriota</taxon>
        <taxon>Desulfovibrionia</taxon>
        <taxon>Desulfovibrionales</taxon>
        <taxon>Desulfovibrionaceae</taxon>
        <taxon>Desulfolutivibrio</taxon>
    </lineage>
</organism>
<gene>
    <name evidence="1" type="ORF">G3N56_11795</name>
</gene>
<comment type="caution">
    <text evidence="1">The sequence shown here is derived from an EMBL/GenBank/DDBJ whole genome shotgun (WGS) entry which is preliminary data.</text>
</comment>
<sequence length="131" mass="14093">MFGAFDMELPPTLAAIADLVGPVAAYRLAEARGGTTVYIPRPETLTQDHWLVTAVGRAAAERIAWMAQGENMTIPLGPLAGNRSRVWRAIREGIKAGKSENEIARLAGVAGRTVRRHRAGGDGRPDQHSLL</sequence>
<evidence type="ECO:0000313" key="1">
    <source>
        <dbReference type="EMBL" id="NDY57423.1"/>
    </source>
</evidence>
<protein>
    <submittedName>
        <fullName evidence="1">Uncharacterized protein</fullName>
    </submittedName>
</protein>
<reference evidence="1 2" key="1">
    <citation type="submission" date="2020-02" db="EMBL/GenBank/DDBJ databases">
        <title>Comparative genomics of sulfur disproportionating microorganisms.</title>
        <authorList>
            <person name="Ward L.M."/>
            <person name="Bertran E."/>
            <person name="Johnston D.T."/>
        </authorList>
    </citation>
    <scope>NUCLEOTIDE SEQUENCE [LARGE SCALE GENOMIC DNA]</scope>
    <source>
        <strain evidence="1 2">DSM 3696</strain>
    </source>
</reference>
<evidence type="ECO:0000313" key="2">
    <source>
        <dbReference type="Proteomes" id="UP000469724"/>
    </source>
</evidence>
<proteinExistence type="predicted"/>
<name>A0A7K3NNL5_9BACT</name>
<dbReference type="Proteomes" id="UP000469724">
    <property type="component" value="Unassembled WGS sequence"/>
</dbReference>
<keyword evidence="2" id="KW-1185">Reference proteome</keyword>
<dbReference type="RefSeq" id="WP_163302464.1">
    <property type="nucleotide sequence ID" value="NZ_JAAGRQ010000047.1"/>
</dbReference>
<dbReference type="EMBL" id="JAAGRQ010000047">
    <property type="protein sequence ID" value="NDY57423.1"/>
    <property type="molecule type" value="Genomic_DNA"/>
</dbReference>
<accession>A0A7K3NNL5</accession>
<dbReference type="AlphaFoldDB" id="A0A7K3NNL5"/>